<dbReference type="InterPro" id="IPR037104">
    <property type="entry name" value="Annexin_sf"/>
</dbReference>
<evidence type="ECO:0000313" key="8">
    <source>
        <dbReference type="EMBL" id="KAK6146659.1"/>
    </source>
</evidence>
<dbReference type="Pfam" id="PF00191">
    <property type="entry name" value="Annexin"/>
    <property type="match status" value="3"/>
</dbReference>
<keyword evidence="5" id="KW-0111">Calcium/phospholipid-binding</keyword>
<dbReference type="Pfam" id="PF07859">
    <property type="entry name" value="Abhydrolase_3"/>
    <property type="match status" value="1"/>
</dbReference>
<dbReference type="Proteomes" id="UP001318860">
    <property type="component" value="Unassembled WGS sequence"/>
</dbReference>
<dbReference type="Gene3D" id="1.10.220.10">
    <property type="entry name" value="Annexin"/>
    <property type="match status" value="2"/>
</dbReference>
<evidence type="ECO:0000256" key="6">
    <source>
        <dbReference type="SAM" id="MobiDB-lite"/>
    </source>
</evidence>
<evidence type="ECO:0000256" key="2">
    <source>
        <dbReference type="ARBA" id="ARBA00010515"/>
    </source>
</evidence>
<feature type="domain" description="Alpha/beta hydrolase fold-3" evidence="7">
    <location>
        <begin position="97"/>
        <end position="323"/>
    </location>
</feature>
<keyword evidence="4 5" id="KW-0041">Annexin</keyword>
<evidence type="ECO:0000256" key="5">
    <source>
        <dbReference type="RuleBase" id="RU003540"/>
    </source>
</evidence>
<dbReference type="PANTHER" id="PTHR10502:SF102">
    <property type="entry name" value="ANNEXIN B11"/>
    <property type="match status" value="1"/>
</dbReference>
<gene>
    <name evidence="8" type="ORF">DH2020_020528</name>
</gene>
<evidence type="ECO:0000256" key="1">
    <source>
        <dbReference type="ARBA" id="ARBA00007831"/>
    </source>
</evidence>
<dbReference type="Gene3D" id="3.40.50.1820">
    <property type="entry name" value="alpha/beta hydrolase"/>
    <property type="match status" value="1"/>
</dbReference>
<comment type="caution">
    <text evidence="8">The sequence shown here is derived from an EMBL/GenBank/DDBJ whole genome shotgun (WGS) entry which is preliminary data.</text>
</comment>
<dbReference type="InterPro" id="IPR001464">
    <property type="entry name" value="Annexin"/>
</dbReference>
<reference evidence="8 9" key="1">
    <citation type="journal article" date="2021" name="Comput. Struct. Biotechnol. J.">
        <title>De novo genome assembly of the potent medicinal plant Rehmannia glutinosa using nanopore technology.</title>
        <authorList>
            <person name="Ma L."/>
            <person name="Dong C."/>
            <person name="Song C."/>
            <person name="Wang X."/>
            <person name="Zheng X."/>
            <person name="Niu Y."/>
            <person name="Chen S."/>
            <person name="Feng W."/>
        </authorList>
    </citation>
    <scope>NUCLEOTIDE SEQUENCE [LARGE SCALE GENOMIC DNA]</scope>
    <source>
        <strain evidence="8">DH-2019</strain>
    </source>
</reference>
<comment type="similarity">
    <text evidence="1 5">Belongs to the annexin family.</text>
</comment>
<dbReference type="SUPFAM" id="SSF53474">
    <property type="entry name" value="alpha/beta-Hydrolases"/>
    <property type="match status" value="1"/>
</dbReference>
<dbReference type="PANTHER" id="PTHR10502">
    <property type="entry name" value="ANNEXIN"/>
    <property type="match status" value="1"/>
</dbReference>
<keyword evidence="5" id="KW-0106">Calcium</keyword>
<name>A0ABR0WKL8_REHGL</name>
<protein>
    <recommendedName>
        <fullName evidence="5">Annexin</fullName>
    </recommendedName>
</protein>
<dbReference type="SUPFAM" id="SSF47874">
    <property type="entry name" value="Annexin"/>
    <property type="match status" value="1"/>
</dbReference>
<dbReference type="PROSITE" id="PS51897">
    <property type="entry name" value="ANNEXIN_2"/>
    <property type="match status" value="3"/>
</dbReference>
<feature type="region of interest" description="Disordered" evidence="6">
    <location>
        <begin position="51"/>
        <end position="70"/>
    </location>
</feature>
<comment type="domain">
    <text evidence="5">A pair of annexin repeats may form one binding site for calcium and phospholipid.</text>
</comment>
<accession>A0ABR0WKL8</accession>
<dbReference type="InterPro" id="IPR013094">
    <property type="entry name" value="AB_hydrolase_3"/>
</dbReference>
<comment type="similarity">
    <text evidence="2">Belongs to the 'GDXG' lipolytic enzyme family.</text>
</comment>
<evidence type="ECO:0000256" key="3">
    <source>
        <dbReference type="ARBA" id="ARBA00022737"/>
    </source>
</evidence>
<dbReference type="SMART" id="SM00335">
    <property type="entry name" value="ANX"/>
    <property type="match status" value="3"/>
</dbReference>
<dbReference type="PRINTS" id="PR00196">
    <property type="entry name" value="ANNEXIN"/>
</dbReference>
<keyword evidence="3 5" id="KW-0677">Repeat</keyword>
<dbReference type="InterPro" id="IPR018502">
    <property type="entry name" value="Annexin_repeat"/>
</dbReference>
<dbReference type="PROSITE" id="PS00223">
    <property type="entry name" value="ANNEXIN_1"/>
    <property type="match status" value="1"/>
</dbReference>
<organism evidence="8 9">
    <name type="scientific">Rehmannia glutinosa</name>
    <name type="common">Chinese foxglove</name>
    <dbReference type="NCBI Taxonomy" id="99300"/>
    <lineage>
        <taxon>Eukaryota</taxon>
        <taxon>Viridiplantae</taxon>
        <taxon>Streptophyta</taxon>
        <taxon>Embryophyta</taxon>
        <taxon>Tracheophyta</taxon>
        <taxon>Spermatophyta</taxon>
        <taxon>Magnoliopsida</taxon>
        <taxon>eudicotyledons</taxon>
        <taxon>Gunneridae</taxon>
        <taxon>Pentapetalae</taxon>
        <taxon>asterids</taxon>
        <taxon>lamiids</taxon>
        <taxon>Lamiales</taxon>
        <taxon>Orobanchaceae</taxon>
        <taxon>Rehmannieae</taxon>
        <taxon>Rehmannia</taxon>
    </lineage>
</organism>
<dbReference type="InterPro" id="IPR018252">
    <property type="entry name" value="Annexin_repeat_CS"/>
</dbReference>
<evidence type="ECO:0000259" key="7">
    <source>
        <dbReference type="Pfam" id="PF07859"/>
    </source>
</evidence>
<dbReference type="InterPro" id="IPR029058">
    <property type="entry name" value="AB_hydrolase_fold"/>
</dbReference>
<evidence type="ECO:0000313" key="9">
    <source>
        <dbReference type="Proteomes" id="UP001318860"/>
    </source>
</evidence>
<sequence length="588" mass="65033">MATLTIPPVLTSPRDDATQLYRAFKEEEDEVLIDLSPDIIQYTDGTVERLFGSPHVPPSPEDPTTGVSSKDTTISPLISARLYIPKLTHPTQTLPILVYYHCGGFCLESAFSFLHHRYINLLSAASGALVISVEYRLAPEHPLPAAYDDSWEALKWVCSHADLNQIHFEKDQWIANHGDFNRVYIGGDSAGANIAHNIALRVGSEPLPGNVKILGAILSHPYFWGSNPIGNEPKEDIEQSLSYRTWVFVYPTAAGGIDNPMINPLIDGAPSLSGLGCSKILICLAEKDELTGRGLVYAEKVKKSGWKGEVEVVEVEGEDHCFHIYDTETEKARNLIKRFGCDTAAVVNILAHRDATQRSLIAQEYRAMYSEDLSKRLASELRGDVERAILLWMPDPAVRDATIVRQALSGDFISLKAATELLLACVSAIRYEGPEVDRAMAEHDAKSLYKAGEKRLGTDEKTFIRIFSERSCAHLAAVAAAYRSMYGKSLKKAIKSETSGNFEFGLLTILRCAENPAKYFAKVLHKAMKGMGTNDSALIRVIVTRAEIDMQYIKAEYQKKYGKTLNDAVRSETSSHYRTFLLALLGAS</sequence>
<dbReference type="EMBL" id="JABTTQ020000011">
    <property type="protein sequence ID" value="KAK6146659.1"/>
    <property type="molecule type" value="Genomic_DNA"/>
</dbReference>
<proteinExistence type="inferred from homology"/>
<keyword evidence="9" id="KW-1185">Reference proteome</keyword>
<evidence type="ECO:0000256" key="4">
    <source>
        <dbReference type="ARBA" id="ARBA00023216"/>
    </source>
</evidence>